<evidence type="ECO:0000259" key="8">
    <source>
        <dbReference type="Pfam" id="PF01545"/>
    </source>
</evidence>
<keyword evidence="4 7" id="KW-0812">Transmembrane</keyword>
<feature type="domain" description="Cation efflux protein cytoplasmic" evidence="9">
    <location>
        <begin position="227"/>
        <end position="303"/>
    </location>
</feature>
<evidence type="ECO:0000313" key="11">
    <source>
        <dbReference type="Proteomes" id="UP000284751"/>
    </source>
</evidence>
<keyword evidence="3" id="KW-0813">Transport</keyword>
<proteinExistence type="inferred from homology"/>
<dbReference type="FunFam" id="1.20.1510.10:FF:000006">
    <property type="entry name" value="Divalent cation efflux transporter"/>
    <property type="match status" value="1"/>
</dbReference>
<sequence>MTNFLIKHFIPNASDVKSPAVRQRYGVVSSVVGILCNALLCTAKIAAGLLTGAISIVADGINNLSDGGSCVVSLLGFKMAGKPADDKHPFGHGRIEYVAGLIVSFIIVLMGVELAKTSLDKIFHPEEISFSWITPAVLGISILVKLWMCFFNRKMGDKIDSAVLRATAMDSLSDVAATSSVLAGFVIGYWARVNLDGYLGVLVALFILYTGVSTAKGTLDLLLGEAPDPEFVKQIQQEVLSYPEIIGVHDLIVHNYGPGHSVISLHAEVPCDVDILKIHDTIDNAERDLKKKFDCEVVIHMDPIVTDDKETNEIHQKLSSIVRLLDSRVTIHDFRMVKGPTHTNLIFDIVVPHQFRLTDDQVVESLRQAVKALDARYEIVVNVDKAYTAPPGGEP</sequence>
<evidence type="ECO:0000256" key="5">
    <source>
        <dbReference type="ARBA" id="ARBA00022989"/>
    </source>
</evidence>
<feature type="domain" description="Cation efflux protein transmembrane" evidence="8">
    <location>
        <begin position="31"/>
        <end position="223"/>
    </location>
</feature>
<evidence type="ECO:0000259" key="9">
    <source>
        <dbReference type="Pfam" id="PF16916"/>
    </source>
</evidence>
<dbReference type="SUPFAM" id="SSF160240">
    <property type="entry name" value="Cation efflux protein cytoplasmic domain-like"/>
    <property type="match status" value="1"/>
</dbReference>
<feature type="transmembrane region" description="Helical" evidence="7">
    <location>
        <begin position="172"/>
        <end position="191"/>
    </location>
</feature>
<dbReference type="Gene3D" id="3.30.70.1350">
    <property type="entry name" value="Cation efflux protein, cytoplasmic domain"/>
    <property type="match status" value="1"/>
</dbReference>
<name>A0A412B0S1_9FIRM</name>
<gene>
    <name evidence="10" type="ORF">DWY99_00915</name>
</gene>
<comment type="similarity">
    <text evidence="2">Belongs to the cation diffusion facilitator (CDF) transporter (TC 2.A.4) family.</text>
</comment>
<dbReference type="GO" id="GO:0016020">
    <property type="term" value="C:membrane"/>
    <property type="evidence" value="ECO:0007669"/>
    <property type="project" value="UniProtKB-SubCell"/>
</dbReference>
<dbReference type="GO" id="GO:0008324">
    <property type="term" value="F:monoatomic cation transmembrane transporter activity"/>
    <property type="evidence" value="ECO:0007669"/>
    <property type="project" value="InterPro"/>
</dbReference>
<evidence type="ECO:0000256" key="1">
    <source>
        <dbReference type="ARBA" id="ARBA00004141"/>
    </source>
</evidence>
<dbReference type="AlphaFoldDB" id="A0A412B0S1"/>
<keyword evidence="5 7" id="KW-1133">Transmembrane helix</keyword>
<evidence type="ECO:0000256" key="3">
    <source>
        <dbReference type="ARBA" id="ARBA00022448"/>
    </source>
</evidence>
<evidence type="ECO:0000256" key="6">
    <source>
        <dbReference type="ARBA" id="ARBA00023136"/>
    </source>
</evidence>
<dbReference type="EMBL" id="QRTC01000002">
    <property type="protein sequence ID" value="RGQ44239.1"/>
    <property type="molecule type" value="Genomic_DNA"/>
</dbReference>
<evidence type="ECO:0000256" key="7">
    <source>
        <dbReference type="SAM" id="Phobius"/>
    </source>
</evidence>
<reference evidence="10 11" key="1">
    <citation type="submission" date="2018-08" db="EMBL/GenBank/DDBJ databases">
        <title>A genome reference for cultivated species of the human gut microbiota.</title>
        <authorList>
            <person name="Zou Y."/>
            <person name="Xue W."/>
            <person name="Luo G."/>
        </authorList>
    </citation>
    <scope>NUCLEOTIDE SEQUENCE [LARGE SCALE GENOMIC DNA]</scope>
    <source>
        <strain evidence="10 11">AF28-26</strain>
    </source>
</reference>
<dbReference type="InterPro" id="IPR036837">
    <property type="entry name" value="Cation_efflux_CTD_sf"/>
</dbReference>
<feature type="transmembrane region" description="Helical" evidence="7">
    <location>
        <begin position="197"/>
        <end position="215"/>
    </location>
</feature>
<dbReference type="Pfam" id="PF16916">
    <property type="entry name" value="ZT_dimer"/>
    <property type="match status" value="1"/>
</dbReference>
<comment type="subcellular location">
    <subcellularLocation>
        <location evidence="1">Membrane</location>
        <topology evidence="1">Multi-pass membrane protein</topology>
    </subcellularLocation>
</comment>
<dbReference type="InterPro" id="IPR002524">
    <property type="entry name" value="Cation_efflux"/>
</dbReference>
<dbReference type="InterPro" id="IPR027469">
    <property type="entry name" value="Cation_efflux_TMD_sf"/>
</dbReference>
<dbReference type="InterPro" id="IPR058533">
    <property type="entry name" value="Cation_efflux_TM"/>
</dbReference>
<protein>
    <submittedName>
        <fullName evidence="10">Cation transporter</fullName>
    </submittedName>
</protein>
<dbReference type="InterPro" id="IPR050291">
    <property type="entry name" value="CDF_Transporter"/>
</dbReference>
<evidence type="ECO:0000313" key="10">
    <source>
        <dbReference type="EMBL" id="RGQ44239.1"/>
    </source>
</evidence>
<evidence type="ECO:0000256" key="2">
    <source>
        <dbReference type="ARBA" id="ARBA00008114"/>
    </source>
</evidence>
<dbReference type="Gene3D" id="1.20.1510.10">
    <property type="entry name" value="Cation efflux protein transmembrane domain"/>
    <property type="match status" value="1"/>
</dbReference>
<accession>A0A412B0S1</accession>
<feature type="transmembrane region" description="Helical" evidence="7">
    <location>
        <begin position="95"/>
        <end position="112"/>
    </location>
</feature>
<keyword evidence="6 7" id="KW-0472">Membrane</keyword>
<dbReference type="PANTHER" id="PTHR43840:SF15">
    <property type="entry name" value="MITOCHONDRIAL METAL TRANSPORTER 1-RELATED"/>
    <property type="match status" value="1"/>
</dbReference>
<dbReference type="NCBIfam" id="TIGR01297">
    <property type="entry name" value="CDF"/>
    <property type="match status" value="1"/>
</dbReference>
<dbReference type="InterPro" id="IPR027470">
    <property type="entry name" value="Cation_efflux_CTD"/>
</dbReference>
<dbReference type="Proteomes" id="UP000284751">
    <property type="component" value="Unassembled WGS sequence"/>
</dbReference>
<feature type="transmembrane region" description="Helical" evidence="7">
    <location>
        <begin position="132"/>
        <end position="151"/>
    </location>
</feature>
<dbReference type="SUPFAM" id="SSF161111">
    <property type="entry name" value="Cation efflux protein transmembrane domain-like"/>
    <property type="match status" value="1"/>
</dbReference>
<dbReference type="Pfam" id="PF01545">
    <property type="entry name" value="Cation_efflux"/>
    <property type="match status" value="1"/>
</dbReference>
<evidence type="ECO:0000256" key="4">
    <source>
        <dbReference type="ARBA" id="ARBA00022692"/>
    </source>
</evidence>
<organism evidence="10 11">
    <name type="scientific">[Clostridium] leptum</name>
    <dbReference type="NCBI Taxonomy" id="1535"/>
    <lineage>
        <taxon>Bacteria</taxon>
        <taxon>Bacillati</taxon>
        <taxon>Bacillota</taxon>
        <taxon>Clostridia</taxon>
        <taxon>Eubacteriales</taxon>
        <taxon>Oscillospiraceae</taxon>
        <taxon>Oscillospiraceae incertae sedis</taxon>
    </lineage>
</organism>
<comment type="caution">
    <text evidence="10">The sequence shown here is derived from an EMBL/GenBank/DDBJ whole genome shotgun (WGS) entry which is preliminary data.</text>
</comment>
<dbReference type="PANTHER" id="PTHR43840">
    <property type="entry name" value="MITOCHONDRIAL METAL TRANSPORTER 1-RELATED"/>
    <property type="match status" value="1"/>
</dbReference>